<dbReference type="PANTHER" id="PTHR43806:SF11">
    <property type="entry name" value="CEREVISIN-RELATED"/>
    <property type="match status" value="1"/>
</dbReference>
<proteinExistence type="inferred from homology"/>
<dbReference type="InterPro" id="IPR036852">
    <property type="entry name" value="Peptidase_S8/S53_dom_sf"/>
</dbReference>
<keyword evidence="10" id="KW-1185">Reference proteome</keyword>
<reference evidence="10" key="1">
    <citation type="journal article" date="2019" name="Int. J. Syst. Evol. Microbiol.">
        <title>The Global Catalogue of Microorganisms (GCM) 10K type strain sequencing project: providing services to taxonomists for standard genome sequencing and annotation.</title>
        <authorList>
            <consortium name="The Broad Institute Genomics Platform"/>
            <consortium name="The Broad Institute Genome Sequencing Center for Infectious Disease"/>
            <person name="Wu L."/>
            <person name="Ma J."/>
        </authorList>
    </citation>
    <scope>NUCLEOTIDE SEQUENCE [LARGE SCALE GENOMIC DNA]</scope>
    <source>
        <strain evidence="10">NBRC 110044</strain>
    </source>
</reference>
<dbReference type="PROSITE" id="PS00138">
    <property type="entry name" value="SUBTILASE_SER"/>
    <property type="match status" value="1"/>
</dbReference>
<dbReference type="InterPro" id="IPR034204">
    <property type="entry name" value="PfSUB1-like_cat_dom"/>
</dbReference>
<dbReference type="PRINTS" id="PR00723">
    <property type="entry name" value="SUBTILISIN"/>
</dbReference>
<evidence type="ECO:0000313" key="10">
    <source>
        <dbReference type="Proteomes" id="UP001156706"/>
    </source>
</evidence>
<sequence length="576" mass="61144">MMRFKQSLIHACVVGLLATTHTATLAADMMAENKALARQLAISEVQALEGAGRFDETQVLVKFRPGASAAERERVIRSFGTGARRLGGQGKQVMATGEFYVVKLGRRWSVASVMSRIAEDDSAVDYIVPDWILKLQAEPANDPDFAKVWGVQGRTTSPASPFGTGAAEMWAKGYVCKSAAPAYVAVLDTGVRTTHQDLRDQVFINPNEAAVDQRDDDGNGLVDDVKGWNFYANNNNVEDDHSHGTHVAGTIAARRNNALGSVGMCGDGAVKIIPVKVCSSGGSCPTSAVLAAMNYVVDLKKNRGINVVAVNLSLGGLTSTPNLAGIEYFQAAQEAGIMVAAAAGNNGVNTDDRFMWPASLPVDNIISVANLKADGMLSSSSNHGASSVDIAAPGSGIYSTVHGSDSAYNWKSGTSMAAPHVAGAIGLYRVLHPQADVAETRHALFSTAAVESSLAGKVAGGRRLDVSAWPWQTVTTSYVARCGLNAGKTGFWFLVNAYTDDSRRTVLRYMGISYKAYDPTGKLLNTYIGRTNNNGAALWAFNRSAQPWGQQFTVQVQTDDGGSRTYSSSELNCPVP</sequence>
<dbReference type="InterPro" id="IPR023827">
    <property type="entry name" value="Peptidase_S8_Asp-AS"/>
</dbReference>
<dbReference type="PANTHER" id="PTHR43806">
    <property type="entry name" value="PEPTIDASE S8"/>
    <property type="match status" value="1"/>
</dbReference>
<feature type="active site" description="Charge relay system" evidence="5">
    <location>
        <position position="415"/>
    </location>
</feature>
<feature type="signal peptide" evidence="7">
    <location>
        <begin position="1"/>
        <end position="26"/>
    </location>
</feature>
<evidence type="ECO:0000256" key="3">
    <source>
        <dbReference type="ARBA" id="ARBA00022801"/>
    </source>
</evidence>
<dbReference type="Proteomes" id="UP001156706">
    <property type="component" value="Unassembled WGS sequence"/>
</dbReference>
<evidence type="ECO:0000256" key="5">
    <source>
        <dbReference type="PROSITE-ProRule" id="PRU01240"/>
    </source>
</evidence>
<accession>A0ABQ5Y9M6</accession>
<evidence type="ECO:0000256" key="6">
    <source>
        <dbReference type="RuleBase" id="RU003355"/>
    </source>
</evidence>
<organism evidence="9 10">
    <name type="scientific">Chitinimonas prasina</name>
    <dbReference type="NCBI Taxonomy" id="1434937"/>
    <lineage>
        <taxon>Bacteria</taxon>
        <taxon>Pseudomonadati</taxon>
        <taxon>Pseudomonadota</taxon>
        <taxon>Betaproteobacteria</taxon>
        <taxon>Neisseriales</taxon>
        <taxon>Chitinibacteraceae</taxon>
        <taxon>Chitinimonas</taxon>
    </lineage>
</organism>
<dbReference type="RefSeq" id="WP_284194799.1">
    <property type="nucleotide sequence ID" value="NZ_BSOG01000001.1"/>
</dbReference>
<gene>
    <name evidence="9" type="ORF">GCM10007907_04450</name>
</gene>
<dbReference type="SUPFAM" id="SSF52743">
    <property type="entry name" value="Subtilisin-like"/>
    <property type="match status" value="1"/>
</dbReference>
<feature type="active site" description="Charge relay system" evidence="5">
    <location>
        <position position="243"/>
    </location>
</feature>
<comment type="similarity">
    <text evidence="1 5 6">Belongs to the peptidase S8 family.</text>
</comment>
<dbReference type="PROSITE" id="PS51892">
    <property type="entry name" value="SUBTILASE"/>
    <property type="match status" value="1"/>
</dbReference>
<evidence type="ECO:0000313" key="9">
    <source>
        <dbReference type="EMBL" id="GLR11655.1"/>
    </source>
</evidence>
<evidence type="ECO:0000259" key="8">
    <source>
        <dbReference type="Pfam" id="PF00082"/>
    </source>
</evidence>
<dbReference type="InterPro" id="IPR000209">
    <property type="entry name" value="Peptidase_S8/S53_dom"/>
</dbReference>
<keyword evidence="4 5" id="KW-0720">Serine protease</keyword>
<keyword evidence="3 5" id="KW-0378">Hydrolase</keyword>
<evidence type="ECO:0000256" key="1">
    <source>
        <dbReference type="ARBA" id="ARBA00011073"/>
    </source>
</evidence>
<evidence type="ECO:0000256" key="7">
    <source>
        <dbReference type="SAM" id="SignalP"/>
    </source>
</evidence>
<dbReference type="EMBL" id="BSOG01000001">
    <property type="protein sequence ID" value="GLR11655.1"/>
    <property type="molecule type" value="Genomic_DNA"/>
</dbReference>
<keyword evidence="7" id="KW-0732">Signal</keyword>
<dbReference type="InterPro" id="IPR023828">
    <property type="entry name" value="Peptidase_S8_Ser-AS"/>
</dbReference>
<protein>
    <recommendedName>
        <fullName evidence="8">Peptidase S8/S53 domain-containing protein</fullName>
    </recommendedName>
</protein>
<dbReference type="CDD" id="cd07473">
    <property type="entry name" value="Peptidases_S8_Subtilisin_like"/>
    <property type="match status" value="1"/>
</dbReference>
<feature type="domain" description="Peptidase S8/S53" evidence="8">
    <location>
        <begin position="183"/>
        <end position="448"/>
    </location>
</feature>
<dbReference type="Pfam" id="PF00082">
    <property type="entry name" value="Peptidase_S8"/>
    <property type="match status" value="1"/>
</dbReference>
<feature type="active site" description="Charge relay system" evidence="5">
    <location>
        <position position="188"/>
    </location>
</feature>
<comment type="caution">
    <text evidence="9">The sequence shown here is derived from an EMBL/GenBank/DDBJ whole genome shotgun (WGS) entry which is preliminary data.</text>
</comment>
<dbReference type="InterPro" id="IPR015500">
    <property type="entry name" value="Peptidase_S8_subtilisin-rel"/>
</dbReference>
<dbReference type="InterPro" id="IPR050131">
    <property type="entry name" value="Peptidase_S8_subtilisin-like"/>
</dbReference>
<name>A0ABQ5Y9M6_9NEIS</name>
<evidence type="ECO:0000256" key="2">
    <source>
        <dbReference type="ARBA" id="ARBA00022670"/>
    </source>
</evidence>
<dbReference type="PROSITE" id="PS00137">
    <property type="entry name" value="SUBTILASE_HIS"/>
    <property type="match status" value="1"/>
</dbReference>
<dbReference type="PROSITE" id="PS00136">
    <property type="entry name" value="SUBTILASE_ASP"/>
    <property type="match status" value="1"/>
</dbReference>
<evidence type="ECO:0000256" key="4">
    <source>
        <dbReference type="ARBA" id="ARBA00022825"/>
    </source>
</evidence>
<keyword evidence="2 5" id="KW-0645">Protease</keyword>
<dbReference type="Gene3D" id="3.40.50.200">
    <property type="entry name" value="Peptidase S8/S53 domain"/>
    <property type="match status" value="1"/>
</dbReference>
<dbReference type="InterPro" id="IPR022398">
    <property type="entry name" value="Peptidase_S8_His-AS"/>
</dbReference>
<feature type="chain" id="PRO_5046850609" description="Peptidase S8/S53 domain-containing protein" evidence="7">
    <location>
        <begin position="27"/>
        <end position="576"/>
    </location>
</feature>